<evidence type="ECO:0000313" key="2">
    <source>
        <dbReference type="Proteomes" id="UP000190367"/>
    </source>
</evidence>
<protein>
    <submittedName>
        <fullName evidence="1">Uncharacterized protein</fullName>
    </submittedName>
</protein>
<sequence>MDQETTQYILTHYLHLTDPPLKQLFIYTQQLYKYRHTRESNYSLTLHYRQLGWITEKEDVLSLLKDGFDKFEMEVAVRIFNQHKDQIRFNHCPECNALARTPEAQQCRRCGCSWRRDQDKYQNPS</sequence>
<dbReference type="STRING" id="634771.SAMN04488128_1011859"/>
<dbReference type="EMBL" id="FUWZ01000001">
    <property type="protein sequence ID" value="SJZ85319.1"/>
    <property type="molecule type" value="Genomic_DNA"/>
</dbReference>
<dbReference type="RefSeq" id="WP_078668420.1">
    <property type="nucleotide sequence ID" value="NZ_FUWZ01000001.1"/>
</dbReference>
<accession>A0A1T4P1K0</accession>
<proteinExistence type="predicted"/>
<reference evidence="2" key="1">
    <citation type="submission" date="2017-02" db="EMBL/GenBank/DDBJ databases">
        <authorList>
            <person name="Varghese N."/>
            <person name="Submissions S."/>
        </authorList>
    </citation>
    <scope>NUCLEOTIDE SEQUENCE [LARGE SCALE GENOMIC DNA]</scope>
    <source>
        <strain evidence="2">DSM 22224</strain>
    </source>
</reference>
<evidence type="ECO:0000313" key="1">
    <source>
        <dbReference type="EMBL" id="SJZ85319.1"/>
    </source>
</evidence>
<name>A0A1T4P1K0_9BACT</name>
<dbReference type="Proteomes" id="UP000190367">
    <property type="component" value="Unassembled WGS sequence"/>
</dbReference>
<dbReference type="AlphaFoldDB" id="A0A1T4P1K0"/>
<organism evidence="1 2">
    <name type="scientific">Chitinophaga eiseniae</name>
    <dbReference type="NCBI Taxonomy" id="634771"/>
    <lineage>
        <taxon>Bacteria</taxon>
        <taxon>Pseudomonadati</taxon>
        <taxon>Bacteroidota</taxon>
        <taxon>Chitinophagia</taxon>
        <taxon>Chitinophagales</taxon>
        <taxon>Chitinophagaceae</taxon>
        <taxon>Chitinophaga</taxon>
    </lineage>
</organism>
<keyword evidence="2" id="KW-1185">Reference proteome</keyword>
<dbReference type="OrthoDB" id="275225at2"/>
<gene>
    <name evidence="1" type="ORF">SAMN04488128_1011859</name>
</gene>